<dbReference type="PATRIC" id="fig|1408189.4.peg.563"/>
<dbReference type="HAMAP" id="MF_01373">
    <property type="entry name" value="LpqB_lipoprot"/>
    <property type="match status" value="1"/>
</dbReference>
<dbReference type="InterPro" id="IPR019606">
    <property type="entry name" value="GerMN"/>
</dbReference>
<dbReference type="SUPFAM" id="SSF82171">
    <property type="entry name" value="DPP6 N-terminal domain-like"/>
    <property type="match status" value="1"/>
</dbReference>
<organism evidence="8 9">
    <name type="scientific">Corynebacterium lactis RW2-5</name>
    <dbReference type="NCBI Taxonomy" id="1408189"/>
    <lineage>
        <taxon>Bacteria</taxon>
        <taxon>Bacillati</taxon>
        <taxon>Actinomycetota</taxon>
        <taxon>Actinomycetes</taxon>
        <taxon>Mycobacteriales</taxon>
        <taxon>Corynebacteriaceae</taxon>
        <taxon>Corynebacterium</taxon>
    </lineage>
</organism>
<comment type="similarity">
    <text evidence="6">Belongs to the LpqB lipoprotein family.</text>
</comment>
<dbReference type="Proteomes" id="UP000058446">
    <property type="component" value="Chromosome"/>
</dbReference>
<dbReference type="Pfam" id="PF10646">
    <property type="entry name" value="Germane"/>
    <property type="match status" value="1"/>
</dbReference>
<dbReference type="STRING" id="1408189.CLAC_02825"/>
<accession>A0A0K2H3X8</accession>
<dbReference type="GO" id="GO:0005886">
    <property type="term" value="C:plasma membrane"/>
    <property type="evidence" value="ECO:0007669"/>
    <property type="project" value="UniProtKB-SubCell"/>
</dbReference>
<evidence type="ECO:0000256" key="6">
    <source>
        <dbReference type="HAMAP-Rule" id="MF_01373"/>
    </source>
</evidence>
<dbReference type="Pfam" id="PF25976">
    <property type="entry name" value="LpqB_N"/>
    <property type="match status" value="1"/>
</dbReference>
<reference evidence="8 9" key="1">
    <citation type="submission" date="2013-10" db="EMBL/GenBank/DDBJ databases">
        <title>Complete genome sequence of Corynebacterium lactis DSM 45799(T), isolated from raw cow milk.</title>
        <authorList>
            <person name="Ruckert C."/>
            <person name="Albersmeier A."/>
            <person name="Lipski A."/>
            <person name="Kalinowski J."/>
        </authorList>
    </citation>
    <scope>NUCLEOTIDE SEQUENCE [LARGE SCALE GENOMIC DNA]</scope>
    <source>
        <strain evidence="8 9">RW2-5</strain>
    </source>
</reference>
<keyword evidence="4" id="KW-0564">Palmitate</keyword>
<feature type="domain" description="GerMN" evidence="7">
    <location>
        <begin position="214"/>
        <end position="304"/>
    </location>
</feature>
<dbReference type="KEGG" id="clw:CLAC_02825"/>
<dbReference type="EMBL" id="CP006841">
    <property type="protein sequence ID" value="ALA68416.1"/>
    <property type="molecule type" value="Genomic_DNA"/>
</dbReference>
<dbReference type="AlphaFoldDB" id="A0A0K2H3X8"/>
<dbReference type="OrthoDB" id="3226781at2"/>
<gene>
    <name evidence="6" type="primary">lpqB</name>
    <name evidence="8" type="ORF">CLAC_02825</name>
</gene>
<keyword evidence="1" id="KW-1003">Cell membrane</keyword>
<keyword evidence="9" id="KW-1185">Reference proteome</keyword>
<dbReference type="Pfam" id="PF10647">
    <property type="entry name" value="Gmad1"/>
    <property type="match status" value="1"/>
</dbReference>
<keyword evidence="3" id="KW-0472">Membrane</keyword>
<evidence type="ECO:0000256" key="2">
    <source>
        <dbReference type="ARBA" id="ARBA00022729"/>
    </source>
</evidence>
<evidence type="ECO:0000259" key="7">
    <source>
        <dbReference type="SMART" id="SM00909"/>
    </source>
</evidence>
<evidence type="ECO:0000313" key="8">
    <source>
        <dbReference type="EMBL" id="ALA68416.1"/>
    </source>
</evidence>
<keyword evidence="5" id="KW-0449">Lipoprotein</keyword>
<evidence type="ECO:0000256" key="1">
    <source>
        <dbReference type="ARBA" id="ARBA00022475"/>
    </source>
</evidence>
<name>A0A0K2H3X8_9CORY</name>
<keyword evidence="2" id="KW-0732">Signal</keyword>
<dbReference type="SMART" id="SM00909">
    <property type="entry name" value="Germane"/>
    <property type="match status" value="1"/>
</dbReference>
<proteinExistence type="inferred from homology"/>
<dbReference type="InterPro" id="IPR018910">
    <property type="entry name" value="LpqB_C"/>
</dbReference>
<evidence type="ECO:0000313" key="9">
    <source>
        <dbReference type="Proteomes" id="UP000058446"/>
    </source>
</evidence>
<comment type="subcellular location">
    <subcellularLocation>
        <location evidence="6">Cell membrane</location>
        <topology evidence="6">Lipid-anchor</topology>
    </subcellularLocation>
</comment>
<sequence>MSEFQHPRSPLRRNARRIVAVSAALVLGVAGCTTVPRNTTPHVLRPFEAPQARIDVPKPRPNVNADLILRDFYAAAAHPIDDYAAMRAFMTPELAKSWNPKERARIVDGINLISTNSESSNQNRQSFTARGNGVGLIGDDGAYEPNTAALEESVEMELGADGQWRISSIPDGVVMERQTFLDNNAPRNIYFLDPSGNQLVTERRWLYRGVNDGATDLLTKLKNGPSAPLIPGVTTVLRNTASISVEAGPDITAEGRTVNISGLGEVDSDLRTMLAAQIVWTLASADFRGPWLLMADGKPLVPNHEGPWTKDSDEIRSFDPSRMPADLVRMRTVDNDGIYEVVDGRANPMGKGWRATGSTILTSAAVGVDMEGTELLAAVFRASRDNNAESTLMLGLASGTPAPVLKGQSLTRPSWSPDASAVWTVKDGNKVLRLVRSPESSQIVAEEVDTSELEGLLGEGDQQISEFRVDPSGTQVAMIANAQVYIATIERSESKPWKLTYPRRIALSEGVSPLSLTWSANQTITIGAFGYESPMWRVYPDGATSSVLPKLNLSPPVTVVSSTSSRLYALDTNALMELISGEGEEQFWRKVPGVSGRMAPVSVE</sequence>
<evidence type="ECO:0000256" key="3">
    <source>
        <dbReference type="ARBA" id="ARBA00023136"/>
    </source>
</evidence>
<evidence type="ECO:0000256" key="4">
    <source>
        <dbReference type="ARBA" id="ARBA00023139"/>
    </source>
</evidence>
<protein>
    <recommendedName>
        <fullName evidence="6">Lipoprotein LpqB</fullName>
    </recommendedName>
</protein>
<dbReference type="InterPro" id="IPR059026">
    <property type="entry name" value="LpqB_N"/>
</dbReference>
<evidence type="ECO:0000256" key="5">
    <source>
        <dbReference type="ARBA" id="ARBA00023288"/>
    </source>
</evidence>
<dbReference type="RefSeq" id="WP_053411597.1">
    <property type="nucleotide sequence ID" value="NZ_CP006841.1"/>
</dbReference>
<dbReference type="InterPro" id="IPR023959">
    <property type="entry name" value="LpqB"/>
</dbReference>